<dbReference type="SUPFAM" id="SSF57756">
    <property type="entry name" value="Retrovirus zinc finger-like domains"/>
    <property type="match status" value="1"/>
</dbReference>
<name>A0A3M9XWD7_9PEZI</name>
<protein>
    <recommendedName>
        <fullName evidence="3">CCHC-type domain-containing protein</fullName>
    </recommendedName>
</protein>
<dbReference type="SMART" id="SM00343">
    <property type="entry name" value="ZnF_C2HC"/>
    <property type="match status" value="1"/>
</dbReference>
<evidence type="ECO:0000313" key="5">
    <source>
        <dbReference type="Proteomes" id="UP000267145"/>
    </source>
</evidence>
<keyword evidence="1" id="KW-0863">Zinc-finger</keyword>
<gene>
    <name evidence="4" type="ORF">D7B24_003310</name>
</gene>
<keyword evidence="5" id="KW-1185">Reference proteome</keyword>
<proteinExistence type="predicted"/>
<evidence type="ECO:0000259" key="3">
    <source>
        <dbReference type="PROSITE" id="PS50158"/>
    </source>
</evidence>
<reference evidence="4 5" key="1">
    <citation type="submission" date="2018-10" db="EMBL/GenBank/DDBJ databases">
        <title>Genome sequence of Verticillium nonalfalfae VnAa140.</title>
        <authorList>
            <person name="Stajich J.E."/>
            <person name="Kasson M.T."/>
        </authorList>
    </citation>
    <scope>NUCLEOTIDE SEQUENCE [LARGE SCALE GENOMIC DNA]</scope>
    <source>
        <strain evidence="4 5">VnAa140</strain>
    </source>
</reference>
<feature type="domain" description="CCHC-type" evidence="3">
    <location>
        <begin position="188"/>
        <end position="202"/>
    </location>
</feature>
<comment type="caution">
    <text evidence="4">The sequence shown here is derived from an EMBL/GenBank/DDBJ whole genome shotgun (WGS) entry which is preliminary data.</text>
</comment>
<dbReference type="GeneID" id="39606999"/>
<dbReference type="PROSITE" id="PS50158">
    <property type="entry name" value="ZF_CCHC"/>
    <property type="match status" value="1"/>
</dbReference>
<organism evidence="4 5">
    <name type="scientific">Verticillium nonalfalfae</name>
    <dbReference type="NCBI Taxonomy" id="1051616"/>
    <lineage>
        <taxon>Eukaryota</taxon>
        <taxon>Fungi</taxon>
        <taxon>Dikarya</taxon>
        <taxon>Ascomycota</taxon>
        <taxon>Pezizomycotina</taxon>
        <taxon>Sordariomycetes</taxon>
        <taxon>Hypocreomycetidae</taxon>
        <taxon>Glomerellales</taxon>
        <taxon>Plectosphaerellaceae</taxon>
        <taxon>Verticillium</taxon>
    </lineage>
</organism>
<dbReference type="AlphaFoldDB" id="A0A3M9XWD7"/>
<dbReference type="RefSeq" id="XP_028490725.1">
    <property type="nucleotide sequence ID" value="XM_028637502.1"/>
</dbReference>
<dbReference type="GO" id="GO:0008270">
    <property type="term" value="F:zinc ion binding"/>
    <property type="evidence" value="ECO:0007669"/>
    <property type="project" value="UniProtKB-KW"/>
</dbReference>
<feature type="compositionally biased region" description="Basic and acidic residues" evidence="2">
    <location>
        <begin position="41"/>
        <end position="53"/>
    </location>
</feature>
<evidence type="ECO:0000256" key="2">
    <source>
        <dbReference type="SAM" id="MobiDB-lite"/>
    </source>
</evidence>
<keyword evidence="1" id="KW-0479">Metal-binding</keyword>
<dbReference type="Proteomes" id="UP000267145">
    <property type="component" value="Unassembled WGS sequence"/>
</dbReference>
<dbReference type="Pfam" id="PF00098">
    <property type="entry name" value="zf-CCHC"/>
    <property type="match status" value="1"/>
</dbReference>
<sequence length="265" mass="28896">MSKIDAASAPMAALALGPKTELPRAAGLSKDETGDPVPGRPTDETRAEEETAEWDKGIEWIDTAEGPSSLPMHQFVDTRLKELVARKVGVDSTPLTYATALAQYGESVYKTRKKLLELGLSSVGVRFLFDMKFPTEKPKISRGLRDSIYSRMVMEKRRLDASGWTEVGKNGKATEPAKPAAVQSKHICYNCREAGHIAKNCKAPKQQKPQQTMLKAWKAEHMQLGDVPVHGVAPFSVIVPGSFNRQGLVTMVGTSNVLVQPPGMP</sequence>
<feature type="region of interest" description="Disordered" evidence="2">
    <location>
        <begin position="1"/>
        <end position="53"/>
    </location>
</feature>
<dbReference type="GO" id="GO:0003676">
    <property type="term" value="F:nucleic acid binding"/>
    <property type="evidence" value="ECO:0007669"/>
    <property type="project" value="InterPro"/>
</dbReference>
<evidence type="ECO:0000313" key="4">
    <source>
        <dbReference type="EMBL" id="RNJ52567.1"/>
    </source>
</evidence>
<evidence type="ECO:0000256" key="1">
    <source>
        <dbReference type="PROSITE-ProRule" id="PRU00047"/>
    </source>
</evidence>
<feature type="compositionally biased region" description="Low complexity" evidence="2">
    <location>
        <begin position="1"/>
        <end position="15"/>
    </location>
</feature>
<dbReference type="EMBL" id="RBVV01000191">
    <property type="protein sequence ID" value="RNJ52567.1"/>
    <property type="molecule type" value="Genomic_DNA"/>
</dbReference>
<keyword evidence="1" id="KW-0862">Zinc</keyword>
<dbReference type="Gene3D" id="4.10.60.10">
    <property type="entry name" value="Zinc finger, CCHC-type"/>
    <property type="match status" value="1"/>
</dbReference>
<accession>A0A3M9XWD7</accession>
<dbReference type="InterPro" id="IPR036875">
    <property type="entry name" value="Znf_CCHC_sf"/>
</dbReference>
<dbReference type="InterPro" id="IPR001878">
    <property type="entry name" value="Znf_CCHC"/>
</dbReference>